<dbReference type="AlphaFoldDB" id="A0ABD2ITP9"/>
<evidence type="ECO:0000256" key="1">
    <source>
        <dbReference type="ARBA" id="ARBA00001973"/>
    </source>
</evidence>
<keyword evidence="14" id="KW-0472">Membrane</keyword>
<dbReference type="PROSITE" id="PS50836">
    <property type="entry name" value="DOMON"/>
    <property type="match status" value="1"/>
</dbReference>
<dbReference type="Pfam" id="PF01082">
    <property type="entry name" value="Cu2_monooxygen"/>
    <property type="match status" value="1"/>
</dbReference>
<dbReference type="CDD" id="cd09631">
    <property type="entry name" value="DOMON_DOH"/>
    <property type="match status" value="1"/>
</dbReference>
<evidence type="ECO:0000256" key="8">
    <source>
        <dbReference type="ARBA" id="ARBA00023157"/>
    </source>
</evidence>
<evidence type="ECO:0000313" key="17">
    <source>
        <dbReference type="Proteomes" id="UP001620645"/>
    </source>
</evidence>
<dbReference type="EMBL" id="JBICCN010000330">
    <property type="protein sequence ID" value="KAL3076683.1"/>
    <property type="molecule type" value="Genomic_DNA"/>
</dbReference>
<dbReference type="InterPro" id="IPR005018">
    <property type="entry name" value="DOMON_domain"/>
</dbReference>
<dbReference type="PRINTS" id="PR00767">
    <property type="entry name" value="DBMONOXGNASE"/>
</dbReference>
<sequence length="606" mass="68932">MRHPFVFWHSLFLVSLIIFIALVTFFRRNQWSHKESNNRDDKKSVDHFPHKMITSLKGVRLELAWKVNWTGRARVDFQVTFSGRPSSILVGFSDHGKIEGSDFCIYWPNGSRKLMDGWVDRRWKLRRDMQQNCELISTGTNRIEFGRKLATCDPRDYRIEKGTSNILLAVSTRKRTKSLADPNMAYQMRFTQLLVDKDESDAENGHLDGTAAEKSHNLFTWDIRAQNVTIPAQVTTYWCAIVELSETLKRHKHHAIRYEAVISPGNAKIVHHFEVFHCQQETRPFAGDCSEDKPPEARSCSKVLAAWAMGANPIVYPPEAGMPLGGVGFVPFLMVEIHYNNVQKVAGIRDSSGLRITYTDKLRPHDAGIMELGLIYSDANSIPPDQPHFPITAFCPAECTQKFPIDGIYIFASQLHSHLTGRKLHSSVIRGGSKVTEINRDDHYSPHWQHIRSLRPFVHVRRGDVISTTCVYETRGMKHWTWGGYGIEDEMCVNYVHYYPASEVEVCKSAVSNASLHAFFARLGVKNKQMNIHEKYSAVKWTMAKFASLRELYAVAPLNVACLRHSGDLFPGHPTNWSRVPRPEYGTESSTNEGQANGDECLALND</sequence>
<dbReference type="GO" id="GO:0046872">
    <property type="term" value="F:metal ion binding"/>
    <property type="evidence" value="ECO:0007669"/>
    <property type="project" value="UniProtKB-KW"/>
</dbReference>
<keyword evidence="3" id="KW-0479">Metal-binding</keyword>
<evidence type="ECO:0000256" key="9">
    <source>
        <dbReference type="ARBA" id="ARBA00023180"/>
    </source>
</evidence>
<keyword evidence="14" id="KW-1133">Transmembrane helix</keyword>
<dbReference type="Gene3D" id="2.60.120.230">
    <property type="match status" value="1"/>
</dbReference>
<evidence type="ECO:0000256" key="14">
    <source>
        <dbReference type="SAM" id="Phobius"/>
    </source>
</evidence>
<keyword evidence="5" id="KW-0560">Oxidoreductase</keyword>
<feature type="domain" description="DOMON" evidence="15">
    <location>
        <begin position="59"/>
        <end position="171"/>
    </location>
</feature>
<evidence type="ECO:0000256" key="3">
    <source>
        <dbReference type="ARBA" id="ARBA00022723"/>
    </source>
</evidence>
<dbReference type="InterPro" id="IPR014784">
    <property type="entry name" value="Cu2_ascorb_mOase-like_C"/>
</dbReference>
<dbReference type="Gene3D" id="2.60.120.310">
    <property type="entry name" value="Copper type II, ascorbate-dependent monooxygenase, N-terminal domain"/>
    <property type="match status" value="1"/>
</dbReference>
<evidence type="ECO:0000256" key="12">
    <source>
        <dbReference type="ARBA" id="ARBA00082985"/>
    </source>
</evidence>
<dbReference type="InterPro" id="IPR028460">
    <property type="entry name" value="Tbh/DBH"/>
</dbReference>
<keyword evidence="14" id="KW-0812">Transmembrane</keyword>
<evidence type="ECO:0000256" key="11">
    <source>
        <dbReference type="ARBA" id="ARBA00074505"/>
    </source>
</evidence>
<dbReference type="Proteomes" id="UP001620645">
    <property type="component" value="Unassembled WGS sequence"/>
</dbReference>
<dbReference type="PANTHER" id="PTHR10157:SF23">
    <property type="entry name" value="MOXD1 HOMOLOG 1"/>
    <property type="match status" value="1"/>
</dbReference>
<evidence type="ECO:0000256" key="5">
    <source>
        <dbReference type="ARBA" id="ARBA00023002"/>
    </source>
</evidence>
<protein>
    <recommendedName>
        <fullName evidence="11">Tyramine beta-hydroxylase</fullName>
    </recommendedName>
    <alternativeName>
        <fullName evidence="12">Tyramine beta-monooxygenase</fullName>
    </alternativeName>
</protein>
<keyword evidence="6" id="KW-0186">Copper</keyword>
<name>A0ABD2ITP9_HETSC</name>
<comment type="caution">
    <text evidence="16">The sequence shown here is derived from an EMBL/GenBank/DDBJ whole genome shotgun (WGS) entry which is preliminary data.</text>
</comment>
<accession>A0ABD2ITP9</accession>
<reference evidence="16 17" key="1">
    <citation type="submission" date="2024-10" db="EMBL/GenBank/DDBJ databases">
        <authorList>
            <person name="Kim D."/>
        </authorList>
    </citation>
    <scope>NUCLEOTIDE SEQUENCE [LARGE SCALE GENOMIC DNA]</scope>
    <source>
        <strain evidence="16">Taebaek</strain>
    </source>
</reference>
<feature type="region of interest" description="Disordered" evidence="13">
    <location>
        <begin position="580"/>
        <end position="606"/>
    </location>
</feature>
<evidence type="ECO:0000256" key="2">
    <source>
        <dbReference type="ARBA" id="ARBA00010676"/>
    </source>
</evidence>
<dbReference type="InterPro" id="IPR000323">
    <property type="entry name" value="Cu2_ascorb_mOase_N"/>
</dbReference>
<dbReference type="InterPro" id="IPR036939">
    <property type="entry name" value="Cu2_ascorb_mOase_N_sf"/>
</dbReference>
<dbReference type="InterPro" id="IPR000945">
    <property type="entry name" value="DBH-like"/>
</dbReference>
<dbReference type="SMART" id="SM00664">
    <property type="entry name" value="DoH"/>
    <property type="match status" value="1"/>
</dbReference>
<dbReference type="GO" id="GO:0016715">
    <property type="term" value="F:oxidoreductase activity, acting on paired donors, with incorporation or reduction of molecular oxygen, reduced ascorbate as one donor, and incorporation of one atom of oxygen"/>
    <property type="evidence" value="ECO:0007669"/>
    <property type="project" value="UniProtKB-ARBA"/>
</dbReference>
<proteinExistence type="inferred from homology"/>
<gene>
    <name evidence="16" type="ORF">niasHS_013479</name>
</gene>
<keyword evidence="4" id="KW-0530">Neurotransmitter biosynthesis</keyword>
<dbReference type="Pfam" id="PF03351">
    <property type="entry name" value="DOMON"/>
    <property type="match status" value="1"/>
</dbReference>
<keyword evidence="7" id="KW-0503">Monooxygenase</keyword>
<dbReference type="SUPFAM" id="SSF49742">
    <property type="entry name" value="PHM/PNGase F"/>
    <property type="match status" value="2"/>
</dbReference>
<feature type="transmembrane region" description="Helical" evidence="14">
    <location>
        <begin position="6"/>
        <end position="26"/>
    </location>
</feature>
<comment type="catalytic activity">
    <reaction evidence="10">
        <text>tyramine + L-ascorbate + O2 = (R)-octopamine + L-dehydroascorbate + H2O</text>
        <dbReference type="Rhea" id="RHEA:57132"/>
        <dbReference type="ChEBI" id="CHEBI:15377"/>
        <dbReference type="ChEBI" id="CHEBI:15379"/>
        <dbReference type="ChEBI" id="CHEBI:38290"/>
        <dbReference type="ChEBI" id="CHEBI:58539"/>
        <dbReference type="ChEBI" id="CHEBI:141486"/>
        <dbReference type="ChEBI" id="CHEBI:327995"/>
    </reaction>
    <physiologicalReaction direction="left-to-right" evidence="10">
        <dbReference type="Rhea" id="RHEA:57133"/>
    </physiologicalReaction>
</comment>
<dbReference type="FunFam" id="2.60.120.230:FF:000001">
    <property type="entry name" value="Monooxygenase, DBH-like 1"/>
    <property type="match status" value="1"/>
</dbReference>
<evidence type="ECO:0000256" key="13">
    <source>
        <dbReference type="SAM" id="MobiDB-lite"/>
    </source>
</evidence>
<dbReference type="InterPro" id="IPR045266">
    <property type="entry name" value="DOH_DOMON"/>
</dbReference>
<keyword evidence="17" id="KW-1185">Reference proteome</keyword>
<comment type="similarity">
    <text evidence="2">Belongs to the copper type II ascorbate-dependent monooxygenase family.</text>
</comment>
<evidence type="ECO:0000256" key="10">
    <source>
        <dbReference type="ARBA" id="ARBA00051646"/>
    </source>
</evidence>
<keyword evidence="9" id="KW-0325">Glycoprotein</keyword>
<comment type="cofactor">
    <cofactor evidence="1">
        <name>Cu(2+)</name>
        <dbReference type="ChEBI" id="CHEBI:29036"/>
    </cofactor>
</comment>
<evidence type="ECO:0000259" key="15">
    <source>
        <dbReference type="PROSITE" id="PS50836"/>
    </source>
</evidence>
<dbReference type="InterPro" id="IPR024548">
    <property type="entry name" value="Cu2_monoox_C"/>
</dbReference>
<evidence type="ECO:0000313" key="16">
    <source>
        <dbReference type="EMBL" id="KAL3076683.1"/>
    </source>
</evidence>
<dbReference type="InterPro" id="IPR008977">
    <property type="entry name" value="PHM/PNGase_F_dom_sf"/>
</dbReference>
<evidence type="ECO:0000256" key="6">
    <source>
        <dbReference type="ARBA" id="ARBA00023008"/>
    </source>
</evidence>
<keyword evidence="8" id="KW-1015">Disulfide bond</keyword>
<dbReference type="Pfam" id="PF03712">
    <property type="entry name" value="Cu2_monoox_C"/>
    <property type="match status" value="1"/>
</dbReference>
<evidence type="ECO:0000256" key="4">
    <source>
        <dbReference type="ARBA" id="ARBA00022979"/>
    </source>
</evidence>
<dbReference type="FunFam" id="2.60.120.310:FF:000004">
    <property type="entry name" value="DBH-like monooxygenase protein 1"/>
    <property type="match status" value="1"/>
</dbReference>
<dbReference type="PANTHER" id="PTHR10157">
    <property type="entry name" value="DOPAMINE BETA HYDROXYLASE RELATED"/>
    <property type="match status" value="1"/>
</dbReference>
<organism evidence="16 17">
    <name type="scientific">Heterodera schachtii</name>
    <name type="common">Sugarbeet cyst nematode worm</name>
    <name type="synonym">Tylenchus schachtii</name>
    <dbReference type="NCBI Taxonomy" id="97005"/>
    <lineage>
        <taxon>Eukaryota</taxon>
        <taxon>Metazoa</taxon>
        <taxon>Ecdysozoa</taxon>
        <taxon>Nematoda</taxon>
        <taxon>Chromadorea</taxon>
        <taxon>Rhabditida</taxon>
        <taxon>Tylenchina</taxon>
        <taxon>Tylenchomorpha</taxon>
        <taxon>Tylenchoidea</taxon>
        <taxon>Heteroderidae</taxon>
        <taxon>Heteroderinae</taxon>
        <taxon>Heterodera</taxon>
    </lineage>
</organism>
<evidence type="ECO:0000256" key="7">
    <source>
        <dbReference type="ARBA" id="ARBA00023033"/>
    </source>
</evidence>